<dbReference type="PANTHER" id="PTHR37813:SF1">
    <property type="entry name" value="FELS-2 PROPHAGE PROTEIN"/>
    <property type="match status" value="1"/>
</dbReference>
<dbReference type="AlphaFoldDB" id="A0A2N0Z3B7"/>
<name>A0A2N0Z3B7_9BACI</name>
<feature type="domain" description="Phage tail tape measure protein" evidence="2">
    <location>
        <begin position="55"/>
        <end position="244"/>
    </location>
</feature>
<reference evidence="3 4" key="1">
    <citation type="journal article" date="2003" name="Int. J. Syst. Evol. Microbiol.">
        <title>Bacillus nealsonii sp. nov., isolated from a spacecraft-assembly facility, whose spores are gamma-radiation resistant.</title>
        <authorList>
            <person name="Venkateswaran K."/>
            <person name="Kempf M."/>
            <person name="Chen F."/>
            <person name="Satomi M."/>
            <person name="Nicholson W."/>
            <person name="Kern R."/>
        </authorList>
    </citation>
    <scope>NUCLEOTIDE SEQUENCE [LARGE SCALE GENOMIC DNA]</scope>
    <source>
        <strain evidence="3 4">FO-92</strain>
    </source>
</reference>
<keyword evidence="1" id="KW-1188">Viral release from host cell</keyword>
<evidence type="ECO:0000259" key="2">
    <source>
        <dbReference type="Pfam" id="PF10145"/>
    </source>
</evidence>
<proteinExistence type="predicted"/>
<keyword evidence="4" id="KW-1185">Reference proteome</keyword>
<gene>
    <name evidence="3" type="ORF">CWS01_09265</name>
</gene>
<accession>A0A2N0Z3B7</accession>
<dbReference type="OrthoDB" id="1779742at2"/>
<evidence type="ECO:0000256" key="1">
    <source>
        <dbReference type="ARBA" id="ARBA00022612"/>
    </source>
</evidence>
<dbReference type="InterPro" id="IPR010090">
    <property type="entry name" value="Phage_tape_meas"/>
</dbReference>
<evidence type="ECO:0000313" key="3">
    <source>
        <dbReference type="EMBL" id="PKG24012.1"/>
    </source>
</evidence>
<protein>
    <recommendedName>
        <fullName evidence="2">Phage tail tape measure protein domain-containing protein</fullName>
    </recommendedName>
</protein>
<sequence>MSATVTPAVIGVGIAAGDVAAEVDGATANIKNSLGVTREEAEKLTDSAREIYNRGFGESLEEVEDALIRTKQNLKGLKDEDLSEKTIQAQVLGKTFESDVNEVTRAGNNIMKGFGDSADKAFDLMAYGAQNGLNFSNEMFDNLSEYAPLWAKMGYSSEEYFNTLISGSEAGVYNLDYINDVMKEFQIRVKDGSKSTDTAMGQLSKGTQQVWKDFLAGKGTVKDVNDAVLGELKGMDDQVAANNIGVGLYGKLMKLCRSKIAELSGKAKGLIPRLIRTED</sequence>
<dbReference type="EMBL" id="PISE01000017">
    <property type="protein sequence ID" value="PKG24012.1"/>
    <property type="molecule type" value="Genomic_DNA"/>
</dbReference>
<dbReference type="Proteomes" id="UP000233375">
    <property type="component" value="Unassembled WGS sequence"/>
</dbReference>
<dbReference type="PANTHER" id="PTHR37813">
    <property type="entry name" value="FELS-2 PROPHAGE PROTEIN"/>
    <property type="match status" value="1"/>
</dbReference>
<dbReference type="Pfam" id="PF10145">
    <property type="entry name" value="PhageMin_Tail"/>
    <property type="match status" value="1"/>
</dbReference>
<organism evidence="3 4">
    <name type="scientific">Niallia nealsonii</name>
    <dbReference type="NCBI Taxonomy" id="115979"/>
    <lineage>
        <taxon>Bacteria</taxon>
        <taxon>Bacillati</taxon>
        <taxon>Bacillota</taxon>
        <taxon>Bacilli</taxon>
        <taxon>Bacillales</taxon>
        <taxon>Bacillaceae</taxon>
        <taxon>Niallia</taxon>
    </lineage>
</organism>
<evidence type="ECO:0000313" key="4">
    <source>
        <dbReference type="Proteomes" id="UP000233375"/>
    </source>
</evidence>
<comment type="caution">
    <text evidence="3">The sequence shown here is derived from an EMBL/GenBank/DDBJ whole genome shotgun (WGS) entry which is preliminary data.</text>
</comment>